<dbReference type="NCBIfam" id="NF009248">
    <property type="entry name" value="PRK12600.1"/>
    <property type="match status" value="1"/>
</dbReference>
<evidence type="ECO:0000256" key="7">
    <source>
        <dbReference type="ARBA" id="ARBA00023136"/>
    </source>
</evidence>
<feature type="transmembrane region" description="Helical" evidence="9">
    <location>
        <begin position="34"/>
        <end position="54"/>
    </location>
</feature>
<dbReference type="PANTHER" id="PTHR34702">
    <property type="entry name" value="NA(+)/H(+) ANTIPORTER SUBUNIT F1"/>
    <property type="match status" value="1"/>
</dbReference>
<evidence type="ECO:0000256" key="9">
    <source>
        <dbReference type="SAM" id="Phobius"/>
    </source>
</evidence>
<keyword evidence="6 9" id="KW-1133">Transmembrane helix</keyword>
<keyword evidence="4 8" id="KW-1003">Cell membrane</keyword>
<dbReference type="KEGG" id="rue:DT065_15550"/>
<evidence type="ECO:0000313" key="10">
    <source>
        <dbReference type="EMBL" id="AXF57275.1"/>
    </source>
</evidence>
<dbReference type="PANTHER" id="PTHR34702:SF1">
    <property type="entry name" value="NA(+)_H(+) ANTIPORTER SUBUNIT F"/>
    <property type="match status" value="1"/>
</dbReference>
<evidence type="ECO:0000256" key="5">
    <source>
        <dbReference type="ARBA" id="ARBA00022692"/>
    </source>
</evidence>
<dbReference type="OrthoDB" id="9799958at2"/>
<keyword evidence="11" id="KW-1185">Reference proteome</keyword>
<dbReference type="GO" id="GO:0015385">
    <property type="term" value="F:sodium:proton antiporter activity"/>
    <property type="evidence" value="ECO:0007669"/>
    <property type="project" value="TreeGrafter"/>
</dbReference>
<feature type="transmembrane region" description="Helical" evidence="9">
    <location>
        <begin position="6"/>
        <end position="22"/>
    </location>
</feature>
<evidence type="ECO:0000256" key="3">
    <source>
        <dbReference type="ARBA" id="ARBA00022448"/>
    </source>
</evidence>
<dbReference type="PIRSF" id="PIRSF028784">
    <property type="entry name" value="MrpF"/>
    <property type="match status" value="1"/>
</dbReference>
<dbReference type="InterPro" id="IPR007208">
    <property type="entry name" value="MrpF/PhaF-like"/>
</dbReference>
<evidence type="ECO:0000256" key="8">
    <source>
        <dbReference type="PIRNR" id="PIRNR028784"/>
    </source>
</evidence>
<dbReference type="Proteomes" id="UP000252100">
    <property type="component" value="Chromosome"/>
</dbReference>
<dbReference type="RefSeq" id="WP_114374941.1">
    <property type="nucleotide sequence ID" value="NZ_CP031092.1"/>
</dbReference>
<comment type="subcellular location">
    <subcellularLocation>
        <location evidence="1 8">Cell membrane</location>
        <topology evidence="1 8">Multi-pass membrane protein</topology>
    </subcellularLocation>
</comment>
<keyword evidence="5 9" id="KW-0812">Transmembrane</keyword>
<evidence type="ECO:0000256" key="4">
    <source>
        <dbReference type="ARBA" id="ARBA00022475"/>
    </source>
</evidence>
<reference evidence="10 11" key="1">
    <citation type="journal article" date="2018" name="J. Microbiol.">
        <title>Salicibibacter kimchii gen. nov., sp. nov., a moderately halophilic and alkalitolerant bacterium in the family Bacillaceae, isolated from kimchi.</title>
        <authorList>
            <person name="Jang J.Y."/>
            <person name="Oh Y.J."/>
            <person name="Lim S.K."/>
            <person name="Park H.K."/>
            <person name="Lee C."/>
            <person name="Kim J.Y."/>
            <person name="Lee M.A."/>
            <person name="Choi H.J."/>
        </authorList>
    </citation>
    <scope>NUCLEOTIDE SEQUENCE [LARGE SCALE GENOMIC DNA]</scope>
    <source>
        <strain evidence="10 11">NKC1-1</strain>
    </source>
</reference>
<proteinExistence type="inferred from homology"/>
<organism evidence="10 11">
    <name type="scientific">Salicibibacter kimchii</name>
    <dbReference type="NCBI Taxonomy" id="2099786"/>
    <lineage>
        <taxon>Bacteria</taxon>
        <taxon>Bacillati</taxon>
        <taxon>Bacillota</taxon>
        <taxon>Bacilli</taxon>
        <taxon>Bacillales</taxon>
        <taxon>Bacillaceae</taxon>
        <taxon>Salicibibacter</taxon>
    </lineage>
</organism>
<keyword evidence="8" id="KW-0406">Ion transport</keyword>
<dbReference type="EMBL" id="CP031092">
    <property type="protein sequence ID" value="AXF57275.1"/>
    <property type="molecule type" value="Genomic_DNA"/>
</dbReference>
<dbReference type="AlphaFoldDB" id="A0A345C244"/>
<evidence type="ECO:0000313" key="11">
    <source>
        <dbReference type="Proteomes" id="UP000252100"/>
    </source>
</evidence>
<gene>
    <name evidence="10" type="ORF">DT065_15550</name>
</gene>
<keyword evidence="7 8" id="KW-0472">Membrane</keyword>
<evidence type="ECO:0000256" key="2">
    <source>
        <dbReference type="ARBA" id="ARBA00009212"/>
    </source>
</evidence>
<protein>
    <submittedName>
        <fullName evidence="10">Na(+)/H(+) antiporter subunit F1</fullName>
    </submittedName>
</protein>
<dbReference type="GO" id="GO:0005886">
    <property type="term" value="C:plasma membrane"/>
    <property type="evidence" value="ECO:0007669"/>
    <property type="project" value="UniProtKB-SubCell"/>
</dbReference>
<comment type="similarity">
    <text evidence="2 8">Belongs to the CPA3 antiporters (TC 2.A.63) subunit F family.</text>
</comment>
<sequence length="94" mass="10265">MFDAILLLMLLLLAIAILAGLYRAIKGPSMADRVIALDLISIMMIALIGVVSIYLETDAFLEAILLLGILAFIGAVAFAKYIERGVIIERKRDD</sequence>
<name>A0A345C244_9BACI</name>
<accession>A0A345C244</accession>
<evidence type="ECO:0000256" key="6">
    <source>
        <dbReference type="ARBA" id="ARBA00022989"/>
    </source>
</evidence>
<dbReference type="Pfam" id="PF04066">
    <property type="entry name" value="MrpF_PhaF"/>
    <property type="match status" value="1"/>
</dbReference>
<feature type="transmembrane region" description="Helical" evidence="9">
    <location>
        <begin position="60"/>
        <end position="82"/>
    </location>
</feature>
<keyword evidence="3 8" id="KW-0813">Transport</keyword>
<evidence type="ECO:0000256" key="1">
    <source>
        <dbReference type="ARBA" id="ARBA00004651"/>
    </source>
</evidence>
<keyword evidence="8" id="KW-0050">Antiport</keyword>